<feature type="domain" description="FAD dependent oxidoreductase" evidence="2">
    <location>
        <begin position="7"/>
        <end position="397"/>
    </location>
</feature>
<dbReference type="AlphaFoldDB" id="A0AAW9RI77"/>
<organism evidence="3 4">
    <name type="scientific">Elongatibacter sediminis</name>
    <dbReference type="NCBI Taxonomy" id="3119006"/>
    <lineage>
        <taxon>Bacteria</taxon>
        <taxon>Pseudomonadati</taxon>
        <taxon>Pseudomonadota</taxon>
        <taxon>Gammaproteobacteria</taxon>
        <taxon>Chromatiales</taxon>
        <taxon>Wenzhouxiangellaceae</taxon>
        <taxon>Elongatibacter</taxon>
    </lineage>
</organism>
<dbReference type="Proteomes" id="UP001359886">
    <property type="component" value="Unassembled WGS sequence"/>
</dbReference>
<dbReference type="GO" id="GO:0005737">
    <property type="term" value="C:cytoplasm"/>
    <property type="evidence" value="ECO:0007669"/>
    <property type="project" value="TreeGrafter"/>
</dbReference>
<protein>
    <submittedName>
        <fullName evidence="3">FAD-dependent oxidoreductase</fullName>
        <ecNumber evidence="3">1.-.-.-</ecNumber>
    </submittedName>
</protein>
<dbReference type="RefSeq" id="WP_354695107.1">
    <property type="nucleotide sequence ID" value="NZ_JAZHOG010000005.1"/>
</dbReference>
<gene>
    <name evidence="3" type="ORF">V3330_09115</name>
</gene>
<dbReference type="EC" id="1.-.-.-" evidence="3"/>
<comment type="caution">
    <text evidence="3">The sequence shown here is derived from an EMBL/GenBank/DDBJ whole genome shotgun (WGS) entry which is preliminary data.</text>
</comment>
<evidence type="ECO:0000259" key="2">
    <source>
        <dbReference type="Pfam" id="PF01266"/>
    </source>
</evidence>
<dbReference type="GO" id="GO:0016491">
    <property type="term" value="F:oxidoreductase activity"/>
    <property type="evidence" value="ECO:0007669"/>
    <property type="project" value="UniProtKB-KW"/>
</dbReference>
<keyword evidence="1 3" id="KW-0560">Oxidoreductase</keyword>
<dbReference type="PANTHER" id="PTHR13847:SF289">
    <property type="entry name" value="GLYCINE OXIDASE"/>
    <property type="match status" value="1"/>
</dbReference>
<proteinExistence type="predicted"/>
<accession>A0AAW9RI77</accession>
<dbReference type="EMBL" id="JAZHOG010000005">
    <property type="protein sequence ID" value="MEJ8567783.1"/>
    <property type="molecule type" value="Genomic_DNA"/>
</dbReference>
<reference evidence="3 4" key="1">
    <citation type="submission" date="2024-02" db="EMBL/GenBank/DDBJ databases">
        <title>A novel Wenzhouxiangellaceae bacterium, isolated from coastal sediments.</title>
        <authorList>
            <person name="Du Z.-J."/>
            <person name="Ye Y.-Q."/>
            <person name="Zhang X.-Y."/>
        </authorList>
    </citation>
    <scope>NUCLEOTIDE SEQUENCE [LARGE SCALE GENOMIC DNA]</scope>
    <source>
        <strain evidence="3 4">CH-27</strain>
    </source>
</reference>
<evidence type="ECO:0000256" key="1">
    <source>
        <dbReference type="ARBA" id="ARBA00023002"/>
    </source>
</evidence>
<dbReference type="PANTHER" id="PTHR13847">
    <property type="entry name" value="SARCOSINE DEHYDROGENASE-RELATED"/>
    <property type="match status" value="1"/>
</dbReference>
<keyword evidence="4" id="KW-1185">Reference proteome</keyword>
<dbReference type="SUPFAM" id="SSF51905">
    <property type="entry name" value="FAD/NAD(P)-binding domain"/>
    <property type="match status" value="1"/>
</dbReference>
<dbReference type="InterPro" id="IPR036188">
    <property type="entry name" value="FAD/NAD-bd_sf"/>
</dbReference>
<evidence type="ECO:0000313" key="3">
    <source>
        <dbReference type="EMBL" id="MEJ8567783.1"/>
    </source>
</evidence>
<dbReference type="Gene3D" id="3.50.50.60">
    <property type="entry name" value="FAD/NAD(P)-binding domain"/>
    <property type="match status" value="2"/>
</dbReference>
<dbReference type="Pfam" id="PF01266">
    <property type="entry name" value="DAO"/>
    <property type="match status" value="1"/>
</dbReference>
<sequence>MTRTTHDVVIVGSGIIGITIAWELRKAGREVLLVDRGEPGMECSYGNAAHFATEQIFPIANPDNLRSLPRYLLSRDSPLTFRLSSIQHVLPWGIRYLRACREQAFRHGSRALAALNEQALPAWRALLEEIGSQHLLLTPGTLQLAETPRGGSELETLHRNLLDHEVESRLLGSSEVSELLPDLPRRSYTGLYFPHTAHCHDPFRFLKEVYNACLDRQVGFLREEVHTLSPRSDGSVDVVGADQTLTAGSVVIACGVHSARLLKPLGYRVPLIAERGYHLILSEPGMDLGLPVTLHERQFIMTPTETGVRLAGTAEFAHPEDPPTMQRASMLFHQAKHVFPELILNSSSQWMGCRPTLPDYLPVIDRLESAPRVFASFGHAHLGLTQAAISAQLITDMLMDRECTIDPSPFTVNRF</sequence>
<dbReference type="InterPro" id="IPR006076">
    <property type="entry name" value="FAD-dep_OxRdtase"/>
</dbReference>
<name>A0AAW9RI77_9GAMM</name>
<dbReference type="Gene3D" id="3.30.9.10">
    <property type="entry name" value="D-Amino Acid Oxidase, subunit A, domain 2"/>
    <property type="match status" value="1"/>
</dbReference>
<dbReference type="SUPFAM" id="SSF54373">
    <property type="entry name" value="FAD-linked reductases, C-terminal domain"/>
    <property type="match status" value="1"/>
</dbReference>
<evidence type="ECO:0000313" key="4">
    <source>
        <dbReference type="Proteomes" id="UP001359886"/>
    </source>
</evidence>